<dbReference type="AlphaFoldDB" id="A0A835GVG2"/>
<feature type="transmembrane region" description="Helical" evidence="1">
    <location>
        <begin position="218"/>
        <end position="242"/>
    </location>
</feature>
<accession>A0A835GVG2</accession>
<reference evidence="3 4" key="1">
    <citation type="submission" date="2020-10" db="EMBL/GenBank/DDBJ databases">
        <title>The Coptis chinensis genome and diversification of protoberbering-type alkaloids.</title>
        <authorList>
            <person name="Wang B."/>
            <person name="Shu S."/>
            <person name="Song C."/>
            <person name="Liu Y."/>
        </authorList>
    </citation>
    <scope>NUCLEOTIDE SEQUENCE [LARGE SCALE GENOMIC DNA]</scope>
    <source>
        <strain evidence="3">HL-2020</strain>
        <tissue evidence="3">Leaf</tissue>
    </source>
</reference>
<keyword evidence="4" id="KW-1185">Reference proteome</keyword>
<evidence type="ECO:0000313" key="3">
    <source>
        <dbReference type="EMBL" id="KAF9587541.1"/>
    </source>
</evidence>
<dbReference type="Proteomes" id="UP000631114">
    <property type="component" value="Unassembled WGS sequence"/>
</dbReference>
<evidence type="ECO:0000256" key="1">
    <source>
        <dbReference type="SAM" id="Phobius"/>
    </source>
</evidence>
<proteinExistence type="predicted"/>
<comment type="caution">
    <text evidence="3">The sequence shown here is derived from an EMBL/GenBank/DDBJ whole genome shotgun (WGS) entry which is preliminary data.</text>
</comment>
<feature type="transmembrane region" description="Helical" evidence="1">
    <location>
        <begin position="254"/>
        <end position="287"/>
    </location>
</feature>
<dbReference type="PANTHER" id="PTHR24177:SF344">
    <property type="entry name" value="PGG DOMAIN-CONTAINING PROTEIN"/>
    <property type="match status" value="1"/>
</dbReference>
<dbReference type="EMBL" id="JADFTS010000009">
    <property type="protein sequence ID" value="KAF9587541.1"/>
    <property type="molecule type" value="Genomic_DNA"/>
</dbReference>
<evidence type="ECO:0000259" key="2">
    <source>
        <dbReference type="Pfam" id="PF13962"/>
    </source>
</evidence>
<feature type="transmembrane region" description="Helical" evidence="1">
    <location>
        <begin position="181"/>
        <end position="206"/>
    </location>
</feature>
<feature type="transmembrane region" description="Helical" evidence="1">
    <location>
        <begin position="143"/>
        <end position="161"/>
    </location>
</feature>
<name>A0A835GVG2_9MAGN</name>
<keyword evidence="1" id="KW-1133">Transmembrane helix</keyword>
<organism evidence="3 4">
    <name type="scientific">Coptis chinensis</name>
    <dbReference type="NCBI Taxonomy" id="261450"/>
    <lineage>
        <taxon>Eukaryota</taxon>
        <taxon>Viridiplantae</taxon>
        <taxon>Streptophyta</taxon>
        <taxon>Embryophyta</taxon>
        <taxon>Tracheophyta</taxon>
        <taxon>Spermatophyta</taxon>
        <taxon>Magnoliopsida</taxon>
        <taxon>Ranunculales</taxon>
        <taxon>Ranunculaceae</taxon>
        <taxon>Coptidoideae</taxon>
        <taxon>Coptis</taxon>
    </lineage>
</organism>
<dbReference type="InterPro" id="IPR026961">
    <property type="entry name" value="PGG_dom"/>
</dbReference>
<evidence type="ECO:0000313" key="4">
    <source>
        <dbReference type="Proteomes" id="UP000631114"/>
    </source>
</evidence>
<feature type="domain" description="PGG" evidence="2">
    <location>
        <begin position="134"/>
        <end position="246"/>
    </location>
</feature>
<dbReference type="Pfam" id="PF13962">
    <property type="entry name" value="PGG"/>
    <property type="match status" value="1"/>
</dbReference>
<dbReference type="PANTHER" id="PTHR24177">
    <property type="entry name" value="CASKIN"/>
    <property type="match status" value="1"/>
</dbReference>
<keyword evidence="1" id="KW-0812">Transmembrane</keyword>
<gene>
    <name evidence="3" type="ORF">IFM89_003999</name>
</gene>
<dbReference type="OrthoDB" id="1868897at2759"/>
<sequence length="293" mass="32919">MKTDKSWMVPSHHHGMYPGDISIFRDDEFVQPSLTGAESRNNHSKQEECEHYLTQKKEIPLLSAARHGITEIVEVILGEYPQAIEYVNDNGANVVHKVKRVLPHHFLNHLNGESLNSQEFFTKTHKELVKKGREWLMRTSESCSVVAALIATVAFASAYTVPGGTNKKTGEPVYLNRRPFIVFTIADAISLSFALTSLVVFLSIMTARFHEQDFHRSLPLLLVLGLTTLLFAVASMMVAFSATLVLTVQEKLHWAAIPIFLTACFPVSPFSLCSSFLYMFVLVGILYETCREQ</sequence>
<dbReference type="GO" id="GO:0016020">
    <property type="term" value="C:membrane"/>
    <property type="evidence" value="ECO:0007669"/>
    <property type="project" value="TreeGrafter"/>
</dbReference>
<keyword evidence="1" id="KW-0472">Membrane</keyword>
<protein>
    <recommendedName>
        <fullName evidence="2">PGG domain-containing protein</fullName>
    </recommendedName>
</protein>